<dbReference type="EMBL" id="UINC01101634">
    <property type="protein sequence ID" value="SVC62596.1"/>
    <property type="molecule type" value="Genomic_DNA"/>
</dbReference>
<name>A0A382NND5_9ZZZZ</name>
<evidence type="ECO:0000313" key="1">
    <source>
        <dbReference type="EMBL" id="SVC62596.1"/>
    </source>
</evidence>
<evidence type="ECO:0008006" key="2">
    <source>
        <dbReference type="Google" id="ProtNLM"/>
    </source>
</evidence>
<organism evidence="1">
    <name type="scientific">marine metagenome</name>
    <dbReference type="NCBI Taxonomy" id="408172"/>
    <lineage>
        <taxon>unclassified sequences</taxon>
        <taxon>metagenomes</taxon>
        <taxon>ecological metagenomes</taxon>
    </lineage>
</organism>
<feature type="non-terminal residue" evidence="1">
    <location>
        <position position="76"/>
    </location>
</feature>
<reference evidence="1" key="1">
    <citation type="submission" date="2018-05" db="EMBL/GenBank/DDBJ databases">
        <authorList>
            <person name="Lanie J.A."/>
            <person name="Ng W.-L."/>
            <person name="Kazmierczak K.M."/>
            <person name="Andrzejewski T.M."/>
            <person name="Davidsen T.M."/>
            <person name="Wayne K.J."/>
            <person name="Tettelin H."/>
            <person name="Glass J.I."/>
            <person name="Rusch D."/>
            <person name="Podicherti R."/>
            <person name="Tsui H.-C.T."/>
            <person name="Winkler M.E."/>
        </authorList>
    </citation>
    <scope>NUCLEOTIDE SEQUENCE</scope>
</reference>
<dbReference type="Gene3D" id="1.20.120.450">
    <property type="entry name" value="dinb family like domain"/>
    <property type="match status" value="1"/>
</dbReference>
<dbReference type="InterPro" id="IPR034660">
    <property type="entry name" value="DinB/YfiT-like"/>
</dbReference>
<proteinExistence type="predicted"/>
<gene>
    <name evidence="1" type="ORF">METZ01_LOCUS315450</name>
</gene>
<sequence>MNEDALLTRIRSVVDDFVWAVHDLSPELLHFQLKETRSGSENWSIHQHLSHVVDLEKEVSLPLLRWLVLPDMLEPA</sequence>
<dbReference type="SUPFAM" id="SSF109854">
    <property type="entry name" value="DinB/YfiT-like putative metalloenzymes"/>
    <property type="match status" value="1"/>
</dbReference>
<accession>A0A382NND5</accession>
<dbReference type="AlphaFoldDB" id="A0A382NND5"/>
<protein>
    <recommendedName>
        <fullName evidence="2">DinB-like domain-containing protein</fullName>
    </recommendedName>
</protein>